<evidence type="ECO:0000256" key="4">
    <source>
        <dbReference type="ARBA" id="ARBA00022737"/>
    </source>
</evidence>
<dbReference type="AlphaFoldDB" id="A0A0W0CAE7"/>
<dbReference type="GO" id="GO:0005829">
    <property type="term" value="C:cytosol"/>
    <property type="evidence" value="ECO:0007669"/>
    <property type="project" value="EnsemblFungi"/>
</dbReference>
<dbReference type="InterPro" id="IPR011992">
    <property type="entry name" value="EF-hand-dom_pair"/>
</dbReference>
<dbReference type="CDD" id="cd16180">
    <property type="entry name" value="EFh_PEF_Group_I"/>
    <property type="match status" value="1"/>
</dbReference>
<dbReference type="PROSITE" id="PS50222">
    <property type="entry name" value="EF_HAND_2"/>
    <property type="match status" value="1"/>
</dbReference>
<keyword evidence="5" id="KW-0106">Calcium</keyword>
<dbReference type="GO" id="GO:0003400">
    <property type="term" value="P:regulation of COPII vesicle coating"/>
    <property type="evidence" value="ECO:0007669"/>
    <property type="project" value="EnsemblFungi"/>
</dbReference>
<dbReference type="SUPFAM" id="SSF47473">
    <property type="entry name" value="EF-hand"/>
    <property type="match status" value="1"/>
</dbReference>
<dbReference type="InterPro" id="IPR002048">
    <property type="entry name" value="EF_hand_dom"/>
</dbReference>
<gene>
    <name evidence="8" type="ORF">AO440_003443</name>
</gene>
<reference evidence="8 9" key="1">
    <citation type="submission" date="2015-10" db="EMBL/GenBank/DDBJ databases">
        <title>Draft genomes sequences of Candida glabrata isolates 1A, 1B, 2A, 2B, 3A and 3B.</title>
        <authorList>
            <person name="Haavelsrud O.E."/>
            <person name="Gaustad P."/>
        </authorList>
    </citation>
    <scope>NUCLEOTIDE SEQUENCE [LARGE SCALE GENOMIC DNA]</scope>
    <source>
        <strain evidence="8">910700640</strain>
    </source>
</reference>
<keyword evidence="4" id="KW-0677">Repeat</keyword>
<dbReference type="GO" id="GO:0007120">
    <property type="term" value="P:axial cellular bud site selection"/>
    <property type="evidence" value="ECO:0007669"/>
    <property type="project" value="EnsemblFungi"/>
</dbReference>
<sequence length="361" mass="40945">MCARKLKYAAGDDLLLYATPKEAMQNTKRNEEDKKPRVRKPNVRTHSEPGMGQPMPTGRSSGDYVHGASYVPKHQSLSQPQLQQMPIPNAYSSSKTRPIPQQMIGNPVQNMRGNNYGGQGRIVSSPPAMVPPSAAMQRAQAQVSHTPPRIANKSPEVTQNAMLSRTKGALRDSSQTLSEEDAKDTRIAIQLFHNHDVRGKERLTAEELQNLLQNDDNTHFCISAVDALINLFGATRFGTVNESEFISLYKRVKKWRKIYVDNDINGSYTITMSEFHNSLQELGYMVPVEVSEKLFDQYAEFINPANNAKELKFDKFVEALVWLMRLTKLFRKFDKNQDGVAHIQYKEFIDVTLYLGRFLPH</sequence>
<dbReference type="GO" id="GO:0005935">
    <property type="term" value="C:cellular bud neck"/>
    <property type="evidence" value="ECO:0007669"/>
    <property type="project" value="EnsemblFungi"/>
</dbReference>
<dbReference type="GO" id="GO:0008270">
    <property type="term" value="F:zinc ion binding"/>
    <property type="evidence" value="ECO:0007669"/>
    <property type="project" value="EnsemblFungi"/>
</dbReference>
<dbReference type="GO" id="GO:0007121">
    <property type="term" value="P:bipolar cellular bud site selection"/>
    <property type="evidence" value="ECO:0007669"/>
    <property type="project" value="EnsemblFungi"/>
</dbReference>
<dbReference type="GO" id="GO:0005509">
    <property type="term" value="F:calcium ion binding"/>
    <property type="evidence" value="ECO:0007669"/>
    <property type="project" value="EnsemblFungi"/>
</dbReference>
<dbReference type="VEuPathDB" id="FungiDB:GWK60_K04301"/>
<keyword evidence="3" id="KW-0479">Metal-binding</keyword>
<comment type="subcellular location">
    <subcellularLocation>
        <location evidence="1">Cytoplasm</location>
    </subcellularLocation>
</comment>
<protein>
    <submittedName>
        <fullName evidence="8">Peflin</fullName>
    </submittedName>
</protein>
<evidence type="ECO:0000256" key="5">
    <source>
        <dbReference type="ARBA" id="ARBA00022837"/>
    </source>
</evidence>
<accession>A0A0W0CAE7</accession>
<feature type="domain" description="EF-hand" evidence="7">
    <location>
        <begin position="321"/>
        <end position="358"/>
    </location>
</feature>
<dbReference type="Proteomes" id="UP000054886">
    <property type="component" value="Unassembled WGS sequence"/>
</dbReference>
<evidence type="ECO:0000256" key="3">
    <source>
        <dbReference type="ARBA" id="ARBA00022723"/>
    </source>
</evidence>
<dbReference type="InterPro" id="IPR051426">
    <property type="entry name" value="Peflin/Sorcin_CaBP"/>
</dbReference>
<dbReference type="EMBL" id="LLZZ01000172">
    <property type="protein sequence ID" value="KTA96522.1"/>
    <property type="molecule type" value="Genomic_DNA"/>
</dbReference>
<keyword evidence="2" id="KW-0963">Cytoplasm</keyword>
<evidence type="ECO:0000259" key="7">
    <source>
        <dbReference type="PROSITE" id="PS50222"/>
    </source>
</evidence>
<organism evidence="8 9">
    <name type="scientific">Candida glabrata</name>
    <name type="common">Yeast</name>
    <name type="synonym">Torulopsis glabrata</name>
    <dbReference type="NCBI Taxonomy" id="5478"/>
    <lineage>
        <taxon>Eukaryota</taxon>
        <taxon>Fungi</taxon>
        <taxon>Dikarya</taxon>
        <taxon>Ascomycota</taxon>
        <taxon>Saccharomycotina</taxon>
        <taxon>Saccharomycetes</taxon>
        <taxon>Saccharomycetales</taxon>
        <taxon>Saccharomycetaceae</taxon>
        <taxon>Nakaseomyces</taxon>
    </lineage>
</organism>
<dbReference type="PANTHER" id="PTHR46212">
    <property type="entry name" value="PEFLIN"/>
    <property type="match status" value="1"/>
</dbReference>
<evidence type="ECO:0000256" key="6">
    <source>
        <dbReference type="SAM" id="MobiDB-lite"/>
    </source>
</evidence>
<comment type="caution">
    <text evidence="8">The sequence shown here is derived from an EMBL/GenBank/DDBJ whole genome shotgun (WGS) entry which is preliminary data.</text>
</comment>
<dbReference type="VEuPathDB" id="FungiDB:CAGL0K04433g"/>
<name>A0A0W0CAE7_CANGB</name>
<dbReference type="VEuPathDB" id="FungiDB:GVI51_K04279"/>
<evidence type="ECO:0000313" key="8">
    <source>
        <dbReference type="EMBL" id="KTA96522.1"/>
    </source>
</evidence>
<proteinExistence type="predicted"/>
<dbReference type="Pfam" id="PF13499">
    <property type="entry name" value="EF-hand_7"/>
    <property type="match status" value="1"/>
</dbReference>
<dbReference type="Gene3D" id="1.10.238.10">
    <property type="entry name" value="EF-hand"/>
    <property type="match status" value="1"/>
</dbReference>
<dbReference type="PANTHER" id="PTHR46212:SF3">
    <property type="entry name" value="GH27120P"/>
    <property type="match status" value="1"/>
</dbReference>
<evidence type="ECO:0000313" key="9">
    <source>
        <dbReference type="Proteomes" id="UP000054886"/>
    </source>
</evidence>
<evidence type="ECO:0000256" key="1">
    <source>
        <dbReference type="ARBA" id="ARBA00004496"/>
    </source>
</evidence>
<dbReference type="VEuPathDB" id="FungiDB:B1J91_K04433g"/>
<feature type="region of interest" description="Disordered" evidence="6">
    <location>
        <begin position="21"/>
        <end position="60"/>
    </location>
</feature>
<evidence type="ECO:0000256" key="2">
    <source>
        <dbReference type="ARBA" id="ARBA00022490"/>
    </source>
</evidence>